<protein>
    <submittedName>
        <fullName evidence="1">Transducer, TlpC</fullName>
    </submittedName>
</protein>
<dbReference type="Proteomes" id="UP000192273">
    <property type="component" value="Chromosome"/>
</dbReference>
<reference evidence="1 2" key="1">
    <citation type="submission" date="2017-03" db="EMBL/GenBank/DDBJ databases">
        <title>Genome Sequence of Roseovarius mucosus strain SMR3 Isolated from a culture of the Diatom Skeletonema marinoi.</title>
        <authorList>
            <person name="Topel M."/>
            <person name="Pinder M."/>
            <person name="Johansson O.N."/>
            <person name="Kourtchenko O."/>
            <person name="Godhe A."/>
            <person name="Clarke A.K."/>
        </authorList>
    </citation>
    <scope>NUCLEOTIDE SEQUENCE [LARGE SCALE GENOMIC DNA]</scope>
    <source>
        <strain evidence="1 2">SMR3</strain>
    </source>
</reference>
<sequence length="570" mass="61786">MNPAMRTLLSNAYIDCLRKATGTIEAIFLRAGQGLGTSVEDLMQLREVLARLSVVLGPEETQTLRMLCLNSVEHSAEISGDVQAFVQMAETLRAGIRKIQSNVSHLSVVIRTMSASAPISRILGKSLTRQESKIDEFSIELARIAASADEQLKSLQAHIEIIEVEMADLDLISLNLSRDMKDRVMPALDGLEAQISEIQLDRHELATGNAVIEAGMRDIFAEISAIVGELQTGDSVRQRLEHVEVIARASLGAALAQERLEASDGLGYLAICQAEASRDEMARDVASVLLRLAAIRRKSDQVLGAAEQVYLDPNDTQRKRVSAMITCANRLSSALQSSQSNLDVLHRIGRTTQDHIGSIQTIAAEMGLLDHHIRMLGLNTFIVCCNMGSEAGALQELSRQVLSLTKISNEIFDQIATTTRALAATTMPDVSSADDKMSRTVGFAQDISERLNATDQAVLATKQGCAIKGDALKIALHASETSLSSLVAAKAELGTFITGLNGLISNENADQSRYDVQPSEQDRLSQLYAIYTMDAEREIHDRIFEGEATPASASEIAVQAPGDELADIFF</sequence>
<name>A0A1V0RJR1_9RHOB</name>
<evidence type="ECO:0000313" key="2">
    <source>
        <dbReference type="Proteomes" id="UP000192273"/>
    </source>
</evidence>
<organism evidence="1 2">
    <name type="scientific">Roseovarius mucosus</name>
    <dbReference type="NCBI Taxonomy" id="215743"/>
    <lineage>
        <taxon>Bacteria</taxon>
        <taxon>Pseudomonadati</taxon>
        <taxon>Pseudomonadota</taxon>
        <taxon>Alphaproteobacteria</taxon>
        <taxon>Rhodobacterales</taxon>
        <taxon>Roseobacteraceae</taxon>
        <taxon>Roseovarius</taxon>
    </lineage>
</organism>
<proteinExistence type="predicted"/>
<dbReference type="KEGG" id="rmm:ROSMUCSMR3_00525"/>
<keyword evidence="2" id="KW-1185">Reference proteome</keyword>
<accession>A0A1V0RJR1</accession>
<gene>
    <name evidence="1" type="ORF">ROSMUCSMR3_00525</name>
</gene>
<evidence type="ECO:0000313" key="1">
    <source>
        <dbReference type="EMBL" id="ARE82029.1"/>
    </source>
</evidence>
<dbReference type="EMBL" id="CP020474">
    <property type="protein sequence ID" value="ARE82029.1"/>
    <property type="molecule type" value="Genomic_DNA"/>
</dbReference>
<dbReference type="OrthoDB" id="9816265at2"/>
<dbReference type="AlphaFoldDB" id="A0A1V0RJR1"/>